<proteinExistence type="predicted"/>
<evidence type="ECO:0000313" key="2">
    <source>
        <dbReference type="EMBL" id="UMM20501.1"/>
    </source>
</evidence>
<dbReference type="GO" id="GO:0051260">
    <property type="term" value="P:protein homooligomerization"/>
    <property type="evidence" value="ECO:0007669"/>
    <property type="project" value="InterPro"/>
</dbReference>
<feature type="domain" description="BTB" evidence="1">
    <location>
        <begin position="3"/>
        <end position="71"/>
    </location>
</feature>
<dbReference type="EMBL" id="CP092621">
    <property type="protein sequence ID" value="UMM20501.1"/>
    <property type="molecule type" value="Genomic_DNA"/>
</dbReference>
<evidence type="ECO:0000313" key="3">
    <source>
        <dbReference type="Proteomes" id="UP000829354"/>
    </source>
</evidence>
<dbReference type="InterPro" id="IPR011333">
    <property type="entry name" value="SKP1/BTB/POZ_sf"/>
</dbReference>
<dbReference type="Pfam" id="PF02214">
    <property type="entry name" value="BTB_2"/>
    <property type="match status" value="1"/>
</dbReference>
<dbReference type="Gene3D" id="3.30.710.10">
    <property type="entry name" value="Potassium Channel Kv1.1, Chain A"/>
    <property type="match status" value="1"/>
</dbReference>
<dbReference type="PANTHER" id="PTHR11145:SF19">
    <property type="entry name" value="BTB DOMAIN-CONTAINING PROTEIN-RELATED"/>
    <property type="match status" value="1"/>
</dbReference>
<protein>
    <recommendedName>
        <fullName evidence="1">BTB domain-containing protein</fullName>
    </recommendedName>
</protein>
<accession>A0AAE9JAK7</accession>
<reference evidence="2 3" key="1">
    <citation type="submission" date="2022-04" db="EMBL/GenBank/DDBJ databases">
        <title>Chromosome-level reference genomes for two strains of Caenorhabditis briggsae: an improved platform for comparative genomics.</title>
        <authorList>
            <person name="Stevens L."/>
            <person name="Andersen E."/>
        </authorList>
    </citation>
    <scope>NUCLEOTIDE SEQUENCE [LARGE SCALE GENOMIC DNA]</scope>
    <source>
        <strain evidence="2">VX34</strain>
        <tissue evidence="2">Whole-organism</tissue>
    </source>
</reference>
<dbReference type="AlphaFoldDB" id="A0AAE9JAK7"/>
<dbReference type="SMART" id="SM00225">
    <property type="entry name" value="BTB"/>
    <property type="match status" value="1"/>
</dbReference>
<dbReference type="InterPro" id="IPR000210">
    <property type="entry name" value="BTB/POZ_dom"/>
</dbReference>
<dbReference type="InterPro" id="IPR045068">
    <property type="entry name" value="BACURD1-3"/>
</dbReference>
<organism evidence="2 3">
    <name type="scientific">Caenorhabditis briggsae</name>
    <dbReference type="NCBI Taxonomy" id="6238"/>
    <lineage>
        <taxon>Eukaryota</taxon>
        <taxon>Metazoa</taxon>
        <taxon>Ecdysozoa</taxon>
        <taxon>Nematoda</taxon>
        <taxon>Chromadorea</taxon>
        <taxon>Rhabditida</taxon>
        <taxon>Rhabditina</taxon>
        <taxon>Rhabditomorpha</taxon>
        <taxon>Rhabditoidea</taxon>
        <taxon>Rhabditidae</taxon>
        <taxon>Peloderinae</taxon>
        <taxon>Caenorhabditis</taxon>
    </lineage>
</organism>
<dbReference type="PANTHER" id="PTHR11145">
    <property type="entry name" value="BTB/POZ DOMAIN-CONTAINING ADAPTER FOR CUL3-MEDIATED RHOA DEGRADATION PROTEIN FAMILY MEMBER"/>
    <property type="match status" value="1"/>
</dbReference>
<dbReference type="SUPFAM" id="SSF54695">
    <property type="entry name" value="POZ domain"/>
    <property type="match status" value="1"/>
</dbReference>
<dbReference type="PROSITE" id="PS50097">
    <property type="entry name" value="BTB"/>
    <property type="match status" value="1"/>
</dbReference>
<keyword evidence="3" id="KW-1185">Reference proteome</keyword>
<gene>
    <name evidence="2" type="ORF">L5515_015754</name>
</gene>
<name>A0AAE9JAK7_CAEBR</name>
<dbReference type="InterPro" id="IPR003131">
    <property type="entry name" value="T1-type_BTB"/>
</dbReference>
<dbReference type="Proteomes" id="UP000829354">
    <property type="component" value="Chromosome II"/>
</dbReference>
<sequence length="202" mass="23275">MAHIIKLNVGGSLFQTSKSTLTKFDGFFKTMLETEIPVAKDESGAIFIDRDPKHFRVILNLMRDGEVALPEAPEDVTEIQKEAEYYLLGGLVELCKPKPEAQKMPYFAETDEDMARTVASSTKKVVCTVFFGTAFRCVYRKCFIKAVMLYGDKVDFCFRERAVEFTRIIIHDKMTNRVFDEHSEYVFDIDIIKKHIPDIDDY</sequence>
<evidence type="ECO:0000259" key="1">
    <source>
        <dbReference type="PROSITE" id="PS50097"/>
    </source>
</evidence>